<gene>
    <name evidence="1" type="ORF">WG66_9149</name>
</gene>
<comment type="caution">
    <text evidence="1">The sequence shown here is derived from an EMBL/GenBank/DDBJ whole genome shotgun (WGS) entry which is preliminary data.</text>
</comment>
<accession>A0A0W0FPL9</accession>
<evidence type="ECO:0000313" key="1">
    <source>
        <dbReference type="EMBL" id="KTB38272.1"/>
    </source>
</evidence>
<protein>
    <submittedName>
        <fullName evidence="1">Uncharacterized protein</fullName>
    </submittedName>
</protein>
<dbReference type="Proteomes" id="UP000054988">
    <property type="component" value="Unassembled WGS sequence"/>
</dbReference>
<sequence length="34" mass="3829">MTNTLLLDVDLLTQLPIYSAKNSHLFGQQDVIVK</sequence>
<proteinExistence type="predicted"/>
<reference evidence="1 2" key="1">
    <citation type="submission" date="2015-12" db="EMBL/GenBank/DDBJ databases">
        <title>Draft genome sequence of Moniliophthora roreri, the causal agent of frosty pod rot of cacao.</title>
        <authorList>
            <person name="Aime M.C."/>
            <person name="Diaz-Valderrama J.R."/>
            <person name="Kijpornyongpan T."/>
            <person name="Phillips-Mora W."/>
        </authorList>
    </citation>
    <scope>NUCLEOTIDE SEQUENCE [LARGE SCALE GENOMIC DNA]</scope>
    <source>
        <strain evidence="1 2">MCA 2952</strain>
    </source>
</reference>
<organism evidence="1 2">
    <name type="scientific">Moniliophthora roreri</name>
    <name type="common">Frosty pod rot fungus</name>
    <name type="synonym">Monilia roreri</name>
    <dbReference type="NCBI Taxonomy" id="221103"/>
    <lineage>
        <taxon>Eukaryota</taxon>
        <taxon>Fungi</taxon>
        <taxon>Dikarya</taxon>
        <taxon>Basidiomycota</taxon>
        <taxon>Agaricomycotina</taxon>
        <taxon>Agaricomycetes</taxon>
        <taxon>Agaricomycetidae</taxon>
        <taxon>Agaricales</taxon>
        <taxon>Marasmiineae</taxon>
        <taxon>Marasmiaceae</taxon>
        <taxon>Moniliophthora</taxon>
    </lineage>
</organism>
<name>A0A0W0FPL9_MONRR</name>
<dbReference type="EMBL" id="LATX01001773">
    <property type="protein sequence ID" value="KTB38272.1"/>
    <property type="molecule type" value="Genomic_DNA"/>
</dbReference>
<dbReference type="AlphaFoldDB" id="A0A0W0FPL9"/>
<evidence type="ECO:0000313" key="2">
    <source>
        <dbReference type="Proteomes" id="UP000054988"/>
    </source>
</evidence>